<name>A0AAD6MUV6_9EURO</name>
<proteinExistence type="predicted"/>
<organism evidence="2 3">
    <name type="scientific">Penicillium malachiteum</name>
    <dbReference type="NCBI Taxonomy" id="1324776"/>
    <lineage>
        <taxon>Eukaryota</taxon>
        <taxon>Fungi</taxon>
        <taxon>Dikarya</taxon>
        <taxon>Ascomycota</taxon>
        <taxon>Pezizomycotina</taxon>
        <taxon>Eurotiomycetes</taxon>
        <taxon>Eurotiomycetidae</taxon>
        <taxon>Eurotiales</taxon>
        <taxon>Aspergillaceae</taxon>
        <taxon>Penicillium</taxon>
    </lineage>
</organism>
<reference evidence="2" key="1">
    <citation type="journal article" date="2023" name="IMA Fungus">
        <title>Comparative genomic study of the Penicillium genus elucidates a diverse pangenome and 15 lateral gene transfer events.</title>
        <authorList>
            <person name="Petersen C."/>
            <person name="Sorensen T."/>
            <person name="Nielsen M.R."/>
            <person name="Sondergaard T.E."/>
            <person name="Sorensen J.L."/>
            <person name="Fitzpatrick D.A."/>
            <person name="Frisvad J.C."/>
            <person name="Nielsen K.L."/>
        </authorList>
    </citation>
    <scope>NUCLEOTIDE SEQUENCE</scope>
    <source>
        <strain evidence="2">IBT 17514</strain>
    </source>
</reference>
<feature type="region of interest" description="Disordered" evidence="1">
    <location>
        <begin position="1"/>
        <end position="20"/>
    </location>
</feature>
<evidence type="ECO:0000313" key="3">
    <source>
        <dbReference type="Proteomes" id="UP001215712"/>
    </source>
</evidence>
<comment type="caution">
    <text evidence="2">The sequence shown here is derived from an EMBL/GenBank/DDBJ whole genome shotgun (WGS) entry which is preliminary data.</text>
</comment>
<evidence type="ECO:0000256" key="1">
    <source>
        <dbReference type="SAM" id="MobiDB-lite"/>
    </source>
</evidence>
<sequence>MVWTDSMEERQAISEEQKTAMTDNEQNFTLAQTEVSATLAMANEIDELAKEEVYNTGTGTTGRNAPSEG</sequence>
<keyword evidence="3" id="KW-1185">Reference proteome</keyword>
<protein>
    <submittedName>
        <fullName evidence="2">Uncharacterized protein</fullName>
    </submittedName>
</protein>
<dbReference type="Proteomes" id="UP001215712">
    <property type="component" value="Unassembled WGS sequence"/>
</dbReference>
<dbReference type="AlphaFoldDB" id="A0AAD6MUV6"/>
<accession>A0AAD6MUV6</accession>
<evidence type="ECO:0000313" key="2">
    <source>
        <dbReference type="EMBL" id="KAJ5719694.1"/>
    </source>
</evidence>
<gene>
    <name evidence="2" type="ORF">N7493_007272</name>
</gene>
<dbReference type="EMBL" id="JAQJAN010000010">
    <property type="protein sequence ID" value="KAJ5719694.1"/>
    <property type="molecule type" value="Genomic_DNA"/>
</dbReference>
<reference evidence="2" key="2">
    <citation type="submission" date="2023-01" db="EMBL/GenBank/DDBJ databases">
        <authorList>
            <person name="Petersen C."/>
        </authorList>
    </citation>
    <scope>NUCLEOTIDE SEQUENCE</scope>
    <source>
        <strain evidence="2">IBT 17514</strain>
    </source>
</reference>
<feature type="compositionally biased region" description="Basic and acidic residues" evidence="1">
    <location>
        <begin position="7"/>
        <end position="18"/>
    </location>
</feature>